<evidence type="ECO:0000256" key="4">
    <source>
        <dbReference type="ARBA" id="ARBA00022571"/>
    </source>
</evidence>
<dbReference type="Pfam" id="PF02787">
    <property type="entry name" value="CPSase_L_D3"/>
    <property type="match status" value="1"/>
</dbReference>
<dbReference type="PANTHER" id="PTHR11405:SF53">
    <property type="entry name" value="CARBAMOYL-PHOSPHATE SYNTHASE [AMMONIA], MITOCHONDRIAL"/>
    <property type="match status" value="1"/>
</dbReference>
<feature type="binding site" evidence="16">
    <location>
        <position position="837"/>
    </location>
    <ligand>
        <name>Mg(2+)</name>
        <dbReference type="ChEBI" id="CHEBI:18420"/>
        <label>4</label>
    </ligand>
</feature>
<comment type="similarity">
    <text evidence="3 16">Belongs to the CarB family.</text>
</comment>
<keyword evidence="10 16" id="KW-0067">ATP-binding</keyword>
<dbReference type="GO" id="GO:0004087">
    <property type="term" value="F:carbamoyl-phosphate synthase (ammonia) activity"/>
    <property type="evidence" value="ECO:0007669"/>
    <property type="project" value="UniProtKB-EC"/>
</dbReference>
<comment type="domain">
    <text evidence="16">The large subunit is composed of 2 ATP-grasp domains that are involved in binding the 2 ATP molecules needed for carbamoyl phosphate synthesis. The N-terminal ATP-grasp domain (referred to as the carboxyphosphate synthetic component) catalyzes the ATP-dependent phosphorylation of hydrogencarbonate to carboxyphosphate and the subsequent nucleophilic attack by ammonia to form a carbamate intermediate. The C-terminal ATP-grasp domain (referred to as the carbamoyl phosphate synthetic component) then catalyzes the phosphorylation of carbamate with the second ATP to form the end product carbamoyl phosphate. The reactive and unstable enzyme intermediates are sequentially channeled from one active site to the next through the interior of the protein over a distance of at least 96 A.</text>
</comment>
<feature type="binding site" evidence="16">
    <location>
        <position position="751"/>
    </location>
    <ligand>
        <name>ATP</name>
        <dbReference type="ChEBI" id="CHEBI:30616"/>
        <label>2</label>
    </ligand>
</feature>
<keyword evidence="12 16" id="KW-0665">Pyrimidine biosynthesis</keyword>
<evidence type="ECO:0000256" key="7">
    <source>
        <dbReference type="ARBA" id="ARBA00022723"/>
    </source>
</evidence>
<accession>A0A8H2QXI5</accession>
<feature type="binding site" evidence="16">
    <location>
        <position position="757"/>
    </location>
    <ligand>
        <name>ATP</name>
        <dbReference type="ChEBI" id="CHEBI:30616"/>
        <label>2</label>
    </ligand>
</feature>
<dbReference type="AlphaFoldDB" id="A0A8H2QXI5"/>
<evidence type="ECO:0000256" key="13">
    <source>
        <dbReference type="ARBA" id="ARBA00023211"/>
    </source>
</evidence>
<feature type="binding site" evidence="16">
    <location>
        <position position="208"/>
    </location>
    <ligand>
        <name>ATP</name>
        <dbReference type="ChEBI" id="CHEBI:30616"/>
        <label>1</label>
    </ligand>
</feature>
<feature type="binding site" evidence="16">
    <location>
        <position position="298"/>
    </location>
    <ligand>
        <name>Mg(2+)</name>
        <dbReference type="ChEBI" id="CHEBI:18420"/>
        <label>2</label>
    </ligand>
</feature>
<keyword evidence="4 16" id="KW-0055">Arginine biosynthesis</keyword>
<feature type="domain" description="MGS-like" evidence="18">
    <location>
        <begin position="935"/>
        <end position="1076"/>
    </location>
</feature>
<dbReference type="InterPro" id="IPR006275">
    <property type="entry name" value="CPSase_lsu"/>
</dbReference>
<feature type="binding site" evidence="16">
    <location>
        <position position="243"/>
    </location>
    <ligand>
        <name>ATP</name>
        <dbReference type="ChEBI" id="CHEBI:30616"/>
        <label>1</label>
    </ligand>
</feature>
<dbReference type="UniPathway" id="UPA00068">
    <property type="reaction ID" value="UER00171"/>
</dbReference>
<comment type="cofactor">
    <cofactor evidence="16">
        <name>Mg(2+)</name>
        <dbReference type="ChEBI" id="CHEBI:18420"/>
    </cofactor>
    <cofactor evidence="16">
        <name>Mn(2+)</name>
        <dbReference type="ChEBI" id="CHEBI:29035"/>
    </cofactor>
    <text evidence="16">Binds 4 Mg(2+) or Mn(2+) ions per subunit.</text>
</comment>
<comment type="pathway">
    <text evidence="2 16">Amino-acid biosynthesis; L-arginine biosynthesis; carbamoyl phosphate from bicarbonate: step 1/1.</text>
</comment>
<reference evidence="19 20" key="1">
    <citation type="submission" date="2019-02" db="EMBL/GenBank/DDBJ databases">
        <authorList>
            <consortium name="Pathogen Informatics"/>
        </authorList>
    </citation>
    <scope>NUCLEOTIDE SEQUENCE [LARGE SCALE GENOMIC DNA]</scope>
    <source>
        <strain evidence="19 20">3012STDY7089603</strain>
    </source>
</reference>
<gene>
    <name evidence="16 19" type="primary">carB</name>
    <name evidence="19" type="ORF">NCTC13150_00346</name>
</gene>
<dbReference type="Pfam" id="PF02142">
    <property type="entry name" value="MGS"/>
    <property type="match status" value="1"/>
</dbReference>
<dbReference type="Pfam" id="PF25596">
    <property type="entry name" value="CPSase_L_D1"/>
    <property type="match status" value="2"/>
</dbReference>
<feature type="binding site" evidence="16">
    <location>
        <position position="175"/>
    </location>
    <ligand>
        <name>ATP</name>
        <dbReference type="ChEBI" id="CHEBI:30616"/>
        <label>1</label>
    </ligand>
</feature>
<dbReference type="SMART" id="SM00851">
    <property type="entry name" value="MGS"/>
    <property type="match status" value="1"/>
</dbReference>
<dbReference type="PROSITE" id="PS00866">
    <property type="entry name" value="CPSASE_1"/>
    <property type="match status" value="2"/>
</dbReference>
<keyword evidence="5 16" id="KW-0436">Ligase</keyword>
<feature type="binding site" evidence="16">
    <location>
        <position position="210"/>
    </location>
    <ligand>
        <name>ATP</name>
        <dbReference type="ChEBI" id="CHEBI:30616"/>
        <label>1</label>
    </ligand>
</feature>
<dbReference type="NCBIfam" id="NF009455">
    <property type="entry name" value="PRK12815.1"/>
    <property type="match status" value="1"/>
</dbReference>
<feature type="binding site" evidence="16">
    <location>
        <position position="839"/>
    </location>
    <ligand>
        <name>Mg(2+)</name>
        <dbReference type="ChEBI" id="CHEBI:18420"/>
        <label>4</label>
    </ligand>
</feature>
<dbReference type="InterPro" id="IPR036914">
    <property type="entry name" value="MGS-like_dom_sf"/>
</dbReference>
<evidence type="ECO:0000256" key="16">
    <source>
        <dbReference type="HAMAP-Rule" id="MF_01210"/>
    </source>
</evidence>
<dbReference type="PROSITE" id="PS51855">
    <property type="entry name" value="MGS"/>
    <property type="match status" value="1"/>
</dbReference>
<dbReference type="SUPFAM" id="SSF52335">
    <property type="entry name" value="Methylglyoxal synthase-like"/>
    <property type="match status" value="1"/>
</dbReference>
<comment type="subunit">
    <text evidence="16">Composed of two chains; the small (or glutamine) chain promotes the hydrolysis of glutamine to ammonia, which is used by the large (or ammonia) chain to synthesize carbamoyl phosphate. Tetramer of heterodimers (alpha,beta)4.</text>
</comment>
<sequence length="1076" mass="119311">MGKFEGVKKVLVLGSGPIVIGQGAEFDYSGNQACQTLKDNGIEVVLINSNPATIMTDRGMADKIYIEPMTLDVVEKIIEKERPDHLIPGMGGQTGLNLGMDLYEKGILDKYNVKVLGTPISGIKKGEDRELFRELMEEIDEPLIPSKTVTGLDEALEYADYLGYPVVVRPAFTLGGTGGGIAKNKEELTEIATGGLHRSRVHQVLIEKCITGWKEIEFEVIRDHAGNKIVVCSMENIDPVGVHTGDSIVVAPTQTLSPLEYGILQRSAFKIIDAVGIEGGCNVQFALHPTSTKYAVIEINPRVSRSSALASKATGYPIARVATNIALGYRLDEIENRITKKTSAAFEPVIDYVVVKIPKWPFDKFYNAKRQLGTKMMATGEVMAIGSSFQSALLKGLRSLEIGKFSLEHPGLAEKSLQELKKEVLSPSDERLFVLAELLRRGYSIKRLGLETGIDEFFLYEIADIVQRESKLKEMTKDDLTENVLRDLKKRGFSDVAIGNFIGESPKFIYELRKLYKITASFKGVDTCAGSLKVDSPYLYSTYDLESEEKALEKTGKKVLVIGSGPIRIGQGIEFDYCCVHCVQTLNKLGYETILMNNNPETVSTDFDLADKLYFEPLTIEDTLNVIDREKPDGVILQFGGQTAIKLADFFKNSEMPIWGTDPDAIDRAEDRERFDELLEELGIQRPKGHGVWTTEEAVGIAKNLGYPVLVRPSYVLGGQGMEICYGETQLRYYCDRGFQKDPKNPILIDQYIDGMEIEVDALCDGEDILVPGIMEHLERAGIHSGDSISIYPTDHIPQDKKEEIVQVTKKIALSLGVIGLVNIQYILKDHQLYIIEVNPRSSRTVPYLSKVTTIPMVDVATELILGKKLKDMGYGTGLYPEGDLVCAKIPVFSTDKLQQVEAGLGPEMRSTGEDLGVGLSRKEALAKGFIASGIDLTSHPRRVLVTLGDKDKEELKDSILIMKDLGYSFAATENTKNFLEDLGIKAEHVRKIGEDYPTILDEVKEGKFDLVINTPTKGGDAKRDGFMIRRAAIESDVELLSNVDKAKSLIEILQEETLKDGIKLYELNQFDQYRK</sequence>
<protein>
    <recommendedName>
        <fullName evidence="16">Carbamoyl phosphate synthase large chain</fullName>
        <ecNumber evidence="16">6.3.4.16</ecNumber>
        <ecNumber evidence="16">6.3.5.5</ecNumber>
    </recommendedName>
    <alternativeName>
        <fullName evidence="16">Carbamoyl phosphate synthetase ammonia chain</fullName>
    </alternativeName>
</protein>
<evidence type="ECO:0000256" key="12">
    <source>
        <dbReference type="ARBA" id="ARBA00022975"/>
    </source>
</evidence>
<feature type="binding site" evidence="16">
    <location>
        <position position="825"/>
    </location>
    <ligand>
        <name>Mn(2+)</name>
        <dbReference type="ChEBI" id="CHEBI:29035"/>
        <label>3</label>
    </ligand>
</feature>
<dbReference type="FunFam" id="3.40.50.20:FF:000001">
    <property type="entry name" value="Carbamoyl-phosphate synthase large chain"/>
    <property type="match status" value="2"/>
</dbReference>
<dbReference type="GO" id="GO:0004088">
    <property type="term" value="F:carbamoyl-phosphate synthase (glutamine-hydrolyzing) activity"/>
    <property type="evidence" value="ECO:0007669"/>
    <property type="project" value="UniProtKB-UniRule"/>
</dbReference>
<evidence type="ECO:0000259" key="18">
    <source>
        <dbReference type="PROSITE" id="PS51855"/>
    </source>
</evidence>
<dbReference type="EC" id="6.3.4.16" evidence="16"/>
<dbReference type="EC" id="6.3.5.5" evidence="16"/>
<feature type="binding site" evidence="16">
    <location>
        <position position="300"/>
    </location>
    <ligand>
        <name>Mg(2+)</name>
        <dbReference type="ChEBI" id="CHEBI:18420"/>
        <label>2</label>
    </ligand>
</feature>
<dbReference type="HAMAP" id="MF_01210_B">
    <property type="entry name" value="CPSase_L_chain_B"/>
    <property type="match status" value="1"/>
</dbReference>
<organism evidence="19 20">
    <name type="scientific">Urinicoccus massiliensis</name>
    <dbReference type="NCBI Taxonomy" id="1723382"/>
    <lineage>
        <taxon>Bacteria</taxon>
        <taxon>Bacillati</taxon>
        <taxon>Bacillota</taxon>
        <taxon>Tissierellia</taxon>
        <taxon>Tissierellales</taxon>
        <taxon>Peptoniphilaceae</taxon>
        <taxon>Urinicoccus</taxon>
    </lineage>
</organism>
<dbReference type="InterPro" id="IPR058047">
    <property type="entry name" value="CPSase_preATP-grasp"/>
</dbReference>
<feature type="binding site" evidence="16">
    <location>
        <position position="785"/>
    </location>
    <ligand>
        <name>ATP</name>
        <dbReference type="ChEBI" id="CHEBI:30616"/>
        <label>2</label>
    </ligand>
</feature>
<dbReference type="InterPro" id="IPR016185">
    <property type="entry name" value="PreATP-grasp_dom_sf"/>
</dbReference>
<feature type="domain" description="ATP-grasp" evidence="17">
    <location>
        <begin position="133"/>
        <end position="327"/>
    </location>
</feature>
<feature type="binding site" evidence="16">
    <location>
        <position position="242"/>
    </location>
    <ligand>
        <name>ATP</name>
        <dbReference type="ChEBI" id="CHEBI:30616"/>
        <label>1</label>
    </ligand>
</feature>
<dbReference type="GO" id="GO:0046872">
    <property type="term" value="F:metal ion binding"/>
    <property type="evidence" value="ECO:0007669"/>
    <property type="project" value="UniProtKB-KW"/>
</dbReference>
<keyword evidence="20" id="KW-1185">Reference proteome</keyword>
<dbReference type="InterPro" id="IPR036897">
    <property type="entry name" value="CarbamoylP_synth_lsu_oligo_sf"/>
</dbReference>
<dbReference type="InterPro" id="IPR013815">
    <property type="entry name" value="ATP_grasp_subdomain_1"/>
</dbReference>
<dbReference type="SMART" id="SM01096">
    <property type="entry name" value="CPSase_L_D3"/>
    <property type="match status" value="1"/>
</dbReference>
<dbReference type="FunFam" id="1.10.1030.10:FF:000002">
    <property type="entry name" value="Carbamoyl-phosphate synthase large chain"/>
    <property type="match status" value="1"/>
</dbReference>
<feature type="binding site" evidence="16">
    <location>
        <position position="129"/>
    </location>
    <ligand>
        <name>ATP</name>
        <dbReference type="ChEBI" id="CHEBI:30616"/>
        <label>1</label>
    </ligand>
</feature>
<dbReference type="InterPro" id="IPR005483">
    <property type="entry name" value="CPSase_dom"/>
</dbReference>
<dbReference type="Proteomes" id="UP000377798">
    <property type="component" value="Unassembled WGS sequence"/>
</dbReference>
<feature type="binding site" evidence="16">
    <location>
        <position position="753"/>
    </location>
    <ligand>
        <name>ATP</name>
        <dbReference type="ChEBI" id="CHEBI:30616"/>
        <label>2</label>
    </ligand>
</feature>
<dbReference type="PROSITE" id="PS50975">
    <property type="entry name" value="ATP_GRASP"/>
    <property type="match status" value="2"/>
</dbReference>
<dbReference type="FunFam" id="3.30.470.20:FF:000026">
    <property type="entry name" value="Carbamoyl-phosphate synthase large chain"/>
    <property type="match status" value="1"/>
</dbReference>
<feature type="binding site" evidence="16">
    <location>
        <position position="783"/>
    </location>
    <ligand>
        <name>ATP</name>
        <dbReference type="ChEBI" id="CHEBI:30616"/>
        <label>2</label>
    </ligand>
</feature>
<feature type="binding site" evidence="16">
    <location>
        <position position="284"/>
    </location>
    <ligand>
        <name>Mn(2+)</name>
        <dbReference type="ChEBI" id="CHEBI:29035"/>
        <label>1</label>
    </ligand>
</feature>
<dbReference type="InterPro" id="IPR011761">
    <property type="entry name" value="ATP-grasp"/>
</dbReference>
<dbReference type="GO" id="GO:0005524">
    <property type="term" value="F:ATP binding"/>
    <property type="evidence" value="ECO:0007669"/>
    <property type="project" value="UniProtKB-UniRule"/>
</dbReference>
<feature type="binding site" evidence="16">
    <location>
        <position position="241"/>
    </location>
    <ligand>
        <name>ATP</name>
        <dbReference type="ChEBI" id="CHEBI:30616"/>
        <label>1</label>
    </ligand>
</feature>
<feature type="region of interest" description="Allosteric domain" evidence="16">
    <location>
        <begin position="935"/>
        <end position="1076"/>
    </location>
</feature>
<comment type="pathway">
    <text evidence="16">Pyrimidine metabolism; UMP biosynthesis via de novo pathway; (S)-dihydroorotate from bicarbonate: step 1/3.</text>
</comment>
<dbReference type="PANTHER" id="PTHR11405">
    <property type="entry name" value="CARBAMOYLTRANSFERASE FAMILY MEMBER"/>
    <property type="match status" value="1"/>
</dbReference>
<dbReference type="NCBIfam" id="TIGR01369">
    <property type="entry name" value="CPSaseII_lrg"/>
    <property type="match status" value="1"/>
</dbReference>
<dbReference type="GO" id="GO:0006541">
    <property type="term" value="P:glutamine metabolic process"/>
    <property type="evidence" value="ECO:0007669"/>
    <property type="project" value="TreeGrafter"/>
</dbReference>
<dbReference type="Gene3D" id="3.30.1490.20">
    <property type="entry name" value="ATP-grasp fold, A domain"/>
    <property type="match status" value="1"/>
</dbReference>
<dbReference type="PROSITE" id="PS00867">
    <property type="entry name" value="CPSASE_2"/>
    <property type="match status" value="2"/>
</dbReference>
<feature type="binding site" evidence="16">
    <location>
        <position position="837"/>
    </location>
    <ligand>
        <name>Mn(2+)</name>
        <dbReference type="ChEBI" id="CHEBI:29035"/>
        <label>4</label>
    </ligand>
</feature>
<dbReference type="SUPFAM" id="SSF56059">
    <property type="entry name" value="Glutathione synthetase ATP-binding domain-like"/>
    <property type="match status" value="2"/>
</dbReference>
<evidence type="ECO:0000256" key="2">
    <source>
        <dbReference type="ARBA" id="ARBA00005077"/>
    </source>
</evidence>
<dbReference type="UniPathway" id="UPA00070">
    <property type="reaction ID" value="UER00115"/>
</dbReference>
<dbReference type="InterPro" id="IPR005479">
    <property type="entry name" value="CPAse_ATP-bd"/>
</dbReference>
<comment type="caution">
    <text evidence="19">The sequence shown here is derived from an EMBL/GenBank/DDBJ whole genome shotgun (WGS) entry which is preliminary data.</text>
</comment>
<dbReference type="GO" id="GO:0044205">
    <property type="term" value="P:'de novo' UMP biosynthetic process"/>
    <property type="evidence" value="ECO:0007669"/>
    <property type="project" value="UniProtKB-UniRule"/>
</dbReference>
<evidence type="ECO:0000256" key="9">
    <source>
        <dbReference type="ARBA" id="ARBA00022741"/>
    </source>
</evidence>
<feature type="binding site" evidence="16">
    <location>
        <position position="298"/>
    </location>
    <ligand>
        <name>Mn(2+)</name>
        <dbReference type="ChEBI" id="CHEBI:29035"/>
        <label>1</label>
    </ligand>
</feature>
<evidence type="ECO:0000256" key="11">
    <source>
        <dbReference type="ARBA" id="ARBA00022842"/>
    </source>
</evidence>
<dbReference type="EMBL" id="CAACYI010000001">
    <property type="protein sequence ID" value="VFB15839.1"/>
    <property type="molecule type" value="Genomic_DNA"/>
</dbReference>
<feature type="binding site" evidence="16">
    <location>
        <position position="712"/>
    </location>
    <ligand>
        <name>ATP</name>
        <dbReference type="ChEBI" id="CHEBI:30616"/>
        <label>2</label>
    </ligand>
</feature>
<comment type="catalytic activity">
    <reaction evidence="15 16">
        <text>hydrogencarbonate + L-glutamine + 2 ATP + H2O = carbamoyl phosphate + L-glutamate + 2 ADP + phosphate + 2 H(+)</text>
        <dbReference type="Rhea" id="RHEA:18633"/>
        <dbReference type="ChEBI" id="CHEBI:15377"/>
        <dbReference type="ChEBI" id="CHEBI:15378"/>
        <dbReference type="ChEBI" id="CHEBI:17544"/>
        <dbReference type="ChEBI" id="CHEBI:29985"/>
        <dbReference type="ChEBI" id="CHEBI:30616"/>
        <dbReference type="ChEBI" id="CHEBI:43474"/>
        <dbReference type="ChEBI" id="CHEBI:58228"/>
        <dbReference type="ChEBI" id="CHEBI:58359"/>
        <dbReference type="ChEBI" id="CHEBI:456216"/>
        <dbReference type="EC" id="6.3.5.5"/>
    </reaction>
</comment>
<dbReference type="Pfam" id="PF02786">
    <property type="entry name" value="CPSase_L_D2"/>
    <property type="match status" value="2"/>
</dbReference>
<dbReference type="Gene3D" id="3.30.470.20">
    <property type="entry name" value="ATP-grasp fold, B domain"/>
    <property type="match status" value="2"/>
</dbReference>
<dbReference type="FunFam" id="3.30.470.20:FF:000001">
    <property type="entry name" value="Carbamoyl-phosphate synthase large chain"/>
    <property type="match status" value="1"/>
</dbReference>
<feature type="binding site" evidence="16">
    <location>
        <position position="837"/>
    </location>
    <ligand>
        <name>ATP</name>
        <dbReference type="ChEBI" id="CHEBI:30616"/>
        <label>2</label>
    </ligand>
</feature>
<evidence type="ECO:0000313" key="19">
    <source>
        <dbReference type="EMBL" id="VFB15839.1"/>
    </source>
</evidence>
<feature type="binding site" evidence="16">
    <location>
        <position position="284"/>
    </location>
    <ligand>
        <name>ATP</name>
        <dbReference type="ChEBI" id="CHEBI:30616"/>
        <label>1</label>
    </ligand>
</feature>
<feature type="binding site" evidence="16">
    <location>
        <position position="176"/>
    </location>
    <ligand>
        <name>ATP</name>
        <dbReference type="ChEBI" id="CHEBI:30616"/>
        <label>1</label>
    </ligand>
</feature>
<evidence type="ECO:0000256" key="10">
    <source>
        <dbReference type="ARBA" id="ARBA00022840"/>
    </source>
</evidence>
<feature type="binding site" evidence="16">
    <location>
        <position position="298"/>
    </location>
    <ligand>
        <name>Mn(2+)</name>
        <dbReference type="ChEBI" id="CHEBI:29035"/>
        <label>2</label>
    </ligand>
</feature>
<feature type="binding site" evidence="16">
    <location>
        <position position="825"/>
    </location>
    <ligand>
        <name>Mg(2+)</name>
        <dbReference type="ChEBI" id="CHEBI:18420"/>
        <label>3</label>
    </ligand>
</feature>
<evidence type="ECO:0000256" key="6">
    <source>
        <dbReference type="ARBA" id="ARBA00022605"/>
    </source>
</evidence>
<feature type="binding site" evidence="16">
    <location>
        <position position="784"/>
    </location>
    <ligand>
        <name>ATP</name>
        <dbReference type="ChEBI" id="CHEBI:30616"/>
        <label>2</label>
    </ligand>
</feature>
<evidence type="ECO:0000256" key="8">
    <source>
        <dbReference type="ARBA" id="ARBA00022737"/>
    </source>
</evidence>
<keyword evidence="6 16" id="KW-0028">Amino-acid biosynthesis</keyword>
<evidence type="ECO:0000256" key="1">
    <source>
        <dbReference type="ARBA" id="ARBA00001936"/>
    </source>
</evidence>
<dbReference type="Gene3D" id="3.40.50.1380">
    <property type="entry name" value="Methylglyoxal synthase-like domain"/>
    <property type="match status" value="1"/>
</dbReference>
<feature type="binding site" evidence="16">
    <location>
        <position position="169"/>
    </location>
    <ligand>
        <name>ATP</name>
        <dbReference type="ChEBI" id="CHEBI:30616"/>
        <label>1</label>
    </ligand>
</feature>
<evidence type="ECO:0000256" key="15">
    <source>
        <dbReference type="ARBA" id="ARBA00048816"/>
    </source>
</evidence>
<comment type="cofactor">
    <cofactor evidence="1">
        <name>Mn(2+)</name>
        <dbReference type="ChEBI" id="CHEBI:29035"/>
    </cofactor>
</comment>
<dbReference type="Gene3D" id="1.10.1030.10">
    <property type="entry name" value="Carbamoyl-phosphate synthetase, large subunit oligomerisation domain"/>
    <property type="match status" value="1"/>
</dbReference>
<feature type="region of interest" description="Carboxyphosphate synthetic domain" evidence="16">
    <location>
        <begin position="1"/>
        <end position="401"/>
    </location>
</feature>
<dbReference type="SUPFAM" id="SSF52440">
    <property type="entry name" value="PreATP-grasp domain"/>
    <property type="match status" value="2"/>
</dbReference>
<dbReference type="RefSeq" id="WP_131748270.1">
    <property type="nucleotide sequence ID" value="NZ_CAACYI010000001.1"/>
</dbReference>
<feature type="binding site" evidence="16">
    <location>
        <position position="284"/>
    </location>
    <ligand>
        <name>Mg(2+)</name>
        <dbReference type="ChEBI" id="CHEBI:18420"/>
        <label>1</label>
    </ligand>
</feature>
<keyword evidence="13" id="KW-0464">Manganese</keyword>
<evidence type="ECO:0000256" key="3">
    <source>
        <dbReference type="ARBA" id="ARBA00009799"/>
    </source>
</evidence>
<dbReference type="SUPFAM" id="SSF48108">
    <property type="entry name" value="Carbamoyl phosphate synthetase, large subunit connection domain"/>
    <property type="match status" value="1"/>
</dbReference>
<dbReference type="InterPro" id="IPR005480">
    <property type="entry name" value="CPSase_lsu_oligo"/>
</dbReference>
<feature type="binding site" evidence="16">
    <location>
        <position position="298"/>
    </location>
    <ligand>
        <name>ATP</name>
        <dbReference type="ChEBI" id="CHEBI:30616"/>
        <label>1</label>
    </ligand>
</feature>
<comment type="catalytic activity">
    <reaction evidence="14 16">
        <text>hydrogencarbonate + NH4(+) + 2 ATP = carbamoyl phosphate + 2 ADP + phosphate + 2 H(+)</text>
        <dbReference type="Rhea" id="RHEA:18029"/>
        <dbReference type="ChEBI" id="CHEBI:15378"/>
        <dbReference type="ChEBI" id="CHEBI:17544"/>
        <dbReference type="ChEBI" id="CHEBI:28938"/>
        <dbReference type="ChEBI" id="CHEBI:30616"/>
        <dbReference type="ChEBI" id="CHEBI:43474"/>
        <dbReference type="ChEBI" id="CHEBI:58228"/>
        <dbReference type="ChEBI" id="CHEBI:456216"/>
        <dbReference type="EC" id="6.3.4.16"/>
    </reaction>
</comment>
<keyword evidence="11" id="KW-0460">Magnesium</keyword>
<dbReference type="GO" id="GO:0006526">
    <property type="term" value="P:L-arginine biosynthetic process"/>
    <property type="evidence" value="ECO:0007669"/>
    <property type="project" value="UniProtKB-UniRule"/>
</dbReference>
<keyword evidence="7" id="KW-0479">Metal-binding</keyword>
<dbReference type="Gene3D" id="3.40.50.20">
    <property type="match status" value="2"/>
</dbReference>
<evidence type="ECO:0000256" key="14">
    <source>
        <dbReference type="ARBA" id="ARBA00047359"/>
    </source>
</evidence>
<feature type="binding site" evidence="16">
    <location>
        <position position="298"/>
    </location>
    <ligand>
        <name>Mg(2+)</name>
        <dbReference type="ChEBI" id="CHEBI:18420"/>
        <label>1</label>
    </ligand>
</feature>
<dbReference type="GO" id="GO:0005737">
    <property type="term" value="C:cytoplasm"/>
    <property type="evidence" value="ECO:0007669"/>
    <property type="project" value="TreeGrafter"/>
</dbReference>
<feature type="binding site" evidence="16">
    <location>
        <position position="215"/>
    </location>
    <ligand>
        <name>ATP</name>
        <dbReference type="ChEBI" id="CHEBI:30616"/>
        <label>1</label>
    </ligand>
</feature>
<evidence type="ECO:0000313" key="20">
    <source>
        <dbReference type="Proteomes" id="UP000377798"/>
    </source>
</evidence>
<comment type="function">
    <text evidence="16">Large subunit of the glutamine-dependent carbamoyl phosphate synthetase (CPSase). CPSase catalyzes the formation of carbamoyl phosphate from the ammonia moiety of glutamine, carbonate, and phosphate donated by ATP, constituting the first step of 2 biosynthetic pathways, one leading to arginine and/or urea and the other to pyrimidine nucleotides. The large subunit (synthetase) binds the substrates ammonia (free or transferred from glutamine from the small subunit), hydrogencarbonate and ATP and carries out an ATP-coupled ligase reaction, activating hydrogencarbonate by forming carboxy phosphate which reacts with ammonia to form carbamoyl phosphate.</text>
</comment>
<feature type="binding site" evidence="16">
    <location>
        <position position="837"/>
    </location>
    <ligand>
        <name>Mn(2+)</name>
        <dbReference type="ChEBI" id="CHEBI:29035"/>
        <label>3</label>
    </ligand>
</feature>
<feature type="domain" description="ATP-grasp" evidence="17">
    <location>
        <begin position="676"/>
        <end position="866"/>
    </location>
</feature>
<feature type="binding site" evidence="16">
    <location>
        <position position="839"/>
    </location>
    <ligand>
        <name>Mn(2+)</name>
        <dbReference type="ChEBI" id="CHEBI:29035"/>
        <label>4</label>
    </ligand>
</feature>
<dbReference type="NCBIfam" id="NF003671">
    <property type="entry name" value="PRK05294.1"/>
    <property type="match status" value="1"/>
</dbReference>
<name>A0A8H2QXI5_9FIRM</name>
<proteinExistence type="inferred from homology"/>
<comment type="caution">
    <text evidence="16">Lacks conserved residue(s) required for the propagation of feature annotation.</text>
</comment>
<keyword evidence="9 16" id="KW-0547">Nucleotide-binding</keyword>
<keyword evidence="8 16" id="KW-0677">Repeat</keyword>
<feature type="binding site" evidence="16">
    <location>
        <position position="837"/>
    </location>
    <ligand>
        <name>Mg(2+)</name>
        <dbReference type="ChEBI" id="CHEBI:18420"/>
        <label>3</label>
    </ligand>
</feature>
<feature type="binding site" evidence="16">
    <location>
        <position position="825"/>
    </location>
    <ligand>
        <name>ATP</name>
        <dbReference type="ChEBI" id="CHEBI:30616"/>
        <label>2</label>
    </ligand>
</feature>
<feature type="binding site" evidence="16">
    <location>
        <position position="782"/>
    </location>
    <ligand>
        <name>ATP</name>
        <dbReference type="ChEBI" id="CHEBI:30616"/>
        <label>2</label>
    </ligand>
</feature>
<dbReference type="PRINTS" id="PR00098">
    <property type="entry name" value="CPSASE"/>
</dbReference>
<feature type="binding site" evidence="16">
    <location>
        <position position="300"/>
    </location>
    <ligand>
        <name>Mn(2+)</name>
        <dbReference type="ChEBI" id="CHEBI:29035"/>
        <label>2</label>
    </ligand>
</feature>
<evidence type="ECO:0000256" key="5">
    <source>
        <dbReference type="ARBA" id="ARBA00022598"/>
    </source>
</evidence>
<evidence type="ECO:0000259" key="17">
    <source>
        <dbReference type="PROSITE" id="PS50975"/>
    </source>
</evidence>
<dbReference type="InterPro" id="IPR011607">
    <property type="entry name" value="MGS-like_dom"/>
</dbReference>